<reference evidence="2" key="2">
    <citation type="submission" date="2025-08" db="UniProtKB">
        <authorList>
            <consortium name="RefSeq"/>
        </authorList>
    </citation>
    <scope>IDENTIFICATION</scope>
</reference>
<proteinExistence type="predicted"/>
<dbReference type="OrthoDB" id="1300569at2759"/>
<dbReference type="GeneID" id="107800366"/>
<dbReference type="KEGG" id="nta:107800366"/>
<sequence>MRRYKKQRNLVKPAKTRFTTAILTLHNVYLQKQNLRTLVLSTEWSESIYAKETLGKEVARFIIGPYFWNDIVQALKVGNPLVSVLRLVDGEKKPPMGYIYEAMDRAKEAIEKAFDHDRRKYERVFEIIDKRWDDQLHQPLHAAWHILNLGLFYTNNENKTLDLNFWKAYHARVAKLVPDEVKQDKIGQELGVYMQADGILGLASAIRGRTKLALVEWWMQFGYEVPNLQQFAIRNIGSRYKSRNIIDPILLDNIDEANEWLTGGPKNHEEEEVFEGEGLTFGHVAMASGVE</sequence>
<protein>
    <submittedName>
        <fullName evidence="2">Uncharacterized protein</fullName>
    </submittedName>
</protein>
<keyword evidence="1" id="KW-1185">Reference proteome</keyword>
<dbReference type="AlphaFoldDB" id="A0A1S4AR01"/>
<dbReference type="STRING" id="4097.A0A1S4AR01"/>
<dbReference type="InterPro" id="IPR012337">
    <property type="entry name" value="RNaseH-like_sf"/>
</dbReference>
<evidence type="ECO:0000313" key="1">
    <source>
        <dbReference type="Proteomes" id="UP000790787"/>
    </source>
</evidence>
<accession>A0A1S4AR01</accession>
<gene>
    <name evidence="2" type="primary">LOC107800366</name>
</gene>
<dbReference type="PANTHER" id="PTHR32166">
    <property type="entry name" value="OSJNBA0013A04.12 PROTEIN"/>
    <property type="match status" value="1"/>
</dbReference>
<dbReference type="PANTHER" id="PTHR32166:SF74">
    <property type="entry name" value="OS05G0256350 PROTEIN"/>
    <property type="match status" value="1"/>
</dbReference>
<dbReference type="RefSeq" id="XP_016479011.1">
    <property type="nucleotide sequence ID" value="XM_016623525.1"/>
</dbReference>
<dbReference type="SUPFAM" id="SSF53098">
    <property type="entry name" value="Ribonuclease H-like"/>
    <property type="match status" value="1"/>
</dbReference>
<evidence type="ECO:0000313" key="2">
    <source>
        <dbReference type="RefSeq" id="XP_016479011.1"/>
    </source>
</evidence>
<name>A0A1S4AR01_TOBAC</name>
<dbReference type="Proteomes" id="UP000790787">
    <property type="component" value="Chromosome 6"/>
</dbReference>
<reference evidence="1" key="1">
    <citation type="journal article" date="2014" name="Nat. Commun.">
        <title>The tobacco genome sequence and its comparison with those of tomato and potato.</title>
        <authorList>
            <person name="Sierro N."/>
            <person name="Battey J.N."/>
            <person name="Ouadi S."/>
            <person name="Bakaher N."/>
            <person name="Bovet L."/>
            <person name="Willig A."/>
            <person name="Goepfert S."/>
            <person name="Peitsch M.C."/>
            <person name="Ivanov N.V."/>
        </authorList>
    </citation>
    <scope>NUCLEOTIDE SEQUENCE [LARGE SCALE GENOMIC DNA]</scope>
</reference>
<dbReference type="PaxDb" id="4097-A0A1S4AR01"/>
<organism evidence="1 2">
    <name type="scientific">Nicotiana tabacum</name>
    <name type="common">Common tobacco</name>
    <dbReference type="NCBI Taxonomy" id="4097"/>
    <lineage>
        <taxon>Eukaryota</taxon>
        <taxon>Viridiplantae</taxon>
        <taxon>Streptophyta</taxon>
        <taxon>Embryophyta</taxon>
        <taxon>Tracheophyta</taxon>
        <taxon>Spermatophyta</taxon>
        <taxon>Magnoliopsida</taxon>
        <taxon>eudicotyledons</taxon>
        <taxon>Gunneridae</taxon>
        <taxon>Pentapetalae</taxon>
        <taxon>asterids</taxon>
        <taxon>lamiids</taxon>
        <taxon>Solanales</taxon>
        <taxon>Solanaceae</taxon>
        <taxon>Nicotianoideae</taxon>
        <taxon>Nicotianeae</taxon>
        <taxon>Nicotiana</taxon>
    </lineage>
</organism>